<dbReference type="InterPro" id="IPR013747">
    <property type="entry name" value="ACP_syn_III_C"/>
</dbReference>
<evidence type="ECO:0000313" key="6">
    <source>
        <dbReference type="EMBL" id="SHL56391.1"/>
    </source>
</evidence>
<dbReference type="EMBL" id="FRBH01000011">
    <property type="protein sequence ID" value="SHL56391.1"/>
    <property type="molecule type" value="Genomic_DNA"/>
</dbReference>
<evidence type="ECO:0000313" key="7">
    <source>
        <dbReference type="Proteomes" id="UP000184120"/>
    </source>
</evidence>
<dbReference type="STRING" id="1434701.SAMN05443634_11163"/>
<feature type="domain" description="Beta-ketoacyl-[acyl-carrier-protein] synthase III N-terminal" evidence="4">
    <location>
        <begin position="110"/>
        <end position="188"/>
    </location>
</feature>
<dbReference type="Pfam" id="PF08545">
    <property type="entry name" value="ACP_syn_III"/>
    <property type="match status" value="1"/>
</dbReference>
<reference evidence="7" key="3">
    <citation type="submission" date="2016-11" db="EMBL/GenBank/DDBJ databases">
        <authorList>
            <person name="Varghese N."/>
            <person name="Submissions S."/>
        </authorList>
    </citation>
    <scope>NUCLEOTIDE SEQUENCE [LARGE SCALE GENOMIC DNA]</scope>
    <source>
        <strain evidence="7">DSM 27989</strain>
    </source>
</reference>
<dbReference type="Gene3D" id="3.40.47.10">
    <property type="match status" value="1"/>
</dbReference>
<feature type="domain" description="Beta-ketoacyl-[acyl-carrier-protein] synthase III C-terminal" evidence="3">
    <location>
        <begin position="234"/>
        <end position="324"/>
    </location>
</feature>
<keyword evidence="8" id="KW-1185">Reference proteome</keyword>
<reference evidence="6" key="2">
    <citation type="submission" date="2016-11" db="EMBL/GenBank/DDBJ databases">
        <authorList>
            <person name="Jaros S."/>
            <person name="Januszkiewicz K."/>
            <person name="Wedrychowicz H."/>
        </authorList>
    </citation>
    <scope>NUCLEOTIDE SEQUENCE [LARGE SCALE GENOMIC DNA]</scope>
    <source>
        <strain evidence="6">DSM 27989</strain>
    </source>
</reference>
<dbReference type="InterPro" id="IPR016039">
    <property type="entry name" value="Thiolase-like"/>
</dbReference>
<name>A0A1M7BN31_9FLAO</name>
<evidence type="ECO:0000259" key="3">
    <source>
        <dbReference type="Pfam" id="PF08541"/>
    </source>
</evidence>
<reference evidence="8" key="4">
    <citation type="journal article" date="2019" name="Int. J. Syst. Evol. Microbiol.">
        <title>The Global Catalogue of Microorganisms (GCM) 10K type strain sequencing project: providing services to taxonomists for standard genome sequencing and annotation.</title>
        <authorList>
            <consortium name="The Broad Institute Genomics Platform"/>
            <consortium name="The Broad Institute Genome Sequencing Center for Infectious Disease"/>
            <person name="Wu L."/>
            <person name="Ma J."/>
        </authorList>
    </citation>
    <scope>NUCLEOTIDE SEQUENCE [LARGE SCALE GENOMIC DNA]</scope>
    <source>
        <strain evidence="8">CGMCC 1.12707</strain>
    </source>
</reference>
<evidence type="ECO:0000259" key="4">
    <source>
        <dbReference type="Pfam" id="PF08545"/>
    </source>
</evidence>
<reference evidence="5" key="1">
    <citation type="journal article" date="2014" name="Int. J. Syst. Evol. Microbiol.">
        <title>Complete genome of a new Firmicutes species belonging to the dominant human colonic microbiota ('Ruminococcus bicirculans') reveals two chromosomes and a selective capacity to utilize plant glucans.</title>
        <authorList>
            <consortium name="NISC Comparative Sequencing Program"/>
            <person name="Wegmann U."/>
            <person name="Louis P."/>
            <person name="Goesmann A."/>
            <person name="Henrissat B."/>
            <person name="Duncan S.H."/>
            <person name="Flint H.J."/>
        </authorList>
    </citation>
    <scope>NUCLEOTIDE SEQUENCE</scope>
    <source>
        <strain evidence="5">CGMCC 1.12707</strain>
    </source>
</reference>
<dbReference type="PANTHER" id="PTHR34069">
    <property type="entry name" value="3-OXOACYL-[ACYL-CARRIER-PROTEIN] SYNTHASE 3"/>
    <property type="match status" value="1"/>
</dbReference>
<keyword evidence="1" id="KW-0808">Transferase</keyword>
<evidence type="ECO:0000313" key="8">
    <source>
        <dbReference type="Proteomes" id="UP000650994"/>
    </source>
</evidence>
<evidence type="ECO:0000256" key="1">
    <source>
        <dbReference type="ARBA" id="ARBA00022679"/>
    </source>
</evidence>
<sequence>MTLNHTFFYHPPTFEDNEEVITEFQNKGISMQKIQNSLGRSRRYLISDSVKENTLTMAINAAREVLENSKITISEIDMIVFVSATPEYNMPTNAIKIHEALGAKTETLCYDMNANCIGGFVAIDQVSKYLNGSAFAKKALVICTEKFSDKSGKENPIITFCFSDSALALIIEKDDSTSGLVDVMYHTDSSFTDTIVFPPQGHSCRTVEEKMFWDSDFDGSGSVNFALNTIDTFLNRNKLKVEDIDLFLFSQLSIKNINTIVNHYNLPEEKAPFYGREYAYTGSSSPLMAFDQYKKKVRQLEKGENILLWTLGAGYQAGLMLWKY</sequence>
<evidence type="ECO:0000256" key="2">
    <source>
        <dbReference type="ARBA" id="ARBA00023315"/>
    </source>
</evidence>
<dbReference type="EMBL" id="BMFL01000013">
    <property type="protein sequence ID" value="GGF03012.1"/>
    <property type="molecule type" value="Genomic_DNA"/>
</dbReference>
<keyword evidence="2" id="KW-0012">Acyltransferase</keyword>
<dbReference type="Proteomes" id="UP000184120">
    <property type="component" value="Unassembled WGS sequence"/>
</dbReference>
<evidence type="ECO:0000313" key="5">
    <source>
        <dbReference type="EMBL" id="GGF03012.1"/>
    </source>
</evidence>
<dbReference type="InterPro" id="IPR013751">
    <property type="entry name" value="ACP_syn_III_N"/>
</dbReference>
<gene>
    <name evidence="5" type="ORF">GCM10010984_20560</name>
    <name evidence="6" type="ORF">SAMN05443634_11163</name>
</gene>
<dbReference type="GO" id="GO:0044550">
    <property type="term" value="P:secondary metabolite biosynthetic process"/>
    <property type="evidence" value="ECO:0007669"/>
    <property type="project" value="TreeGrafter"/>
</dbReference>
<reference evidence="5" key="5">
    <citation type="submission" date="2024-05" db="EMBL/GenBank/DDBJ databases">
        <authorList>
            <person name="Sun Q."/>
            <person name="Zhou Y."/>
        </authorList>
    </citation>
    <scope>NUCLEOTIDE SEQUENCE</scope>
    <source>
        <strain evidence="5">CGMCC 1.12707</strain>
    </source>
</reference>
<accession>A0A1M7BN31</accession>
<organism evidence="6 7">
    <name type="scientific">Chishuiella changwenlii</name>
    <dbReference type="NCBI Taxonomy" id="1434701"/>
    <lineage>
        <taxon>Bacteria</taxon>
        <taxon>Pseudomonadati</taxon>
        <taxon>Bacteroidota</taxon>
        <taxon>Flavobacteriia</taxon>
        <taxon>Flavobacteriales</taxon>
        <taxon>Weeksellaceae</taxon>
        <taxon>Chishuiella</taxon>
    </lineage>
</organism>
<dbReference type="GO" id="GO:0004315">
    <property type="term" value="F:3-oxoacyl-[acyl-carrier-protein] synthase activity"/>
    <property type="evidence" value="ECO:0007669"/>
    <property type="project" value="InterPro"/>
</dbReference>
<dbReference type="RefSeq" id="WP_072933552.1">
    <property type="nucleotide sequence ID" value="NZ_BMFL01000013.1"/>
</dbReference>
<dbReference type="Proteomes" id="UP000650994">
    <property type="component" value="Unassembled WGS sequence"/>
</dbReference>
<dbReference type="AlphaFoldDB" id="A0A1M7BN31"/>
<dbReference type="Pfam" id="PF08541">
    <property type="entry name" value="ACP_syn_III_C"/>
    <property type="match status" value="1"/>
</dbReference>
<dbReference type="SUPFAM" id="SSF53901">
    <property type="entry name" value="Thiolase-like"/>
    <property type="match status" value="2"/>
</dbReference>
<proteinExistence type="predicted"/>
<dbReference type="OrthoDB" id="1704808at2"/>
<protein>
    <submittedName>
        <fullName evidence="5">3-oxoacyl-ACP synthase</fullName>
    </submittedName>
    <submittedName>
        <fullName evidence="6">3-oxoacyl-[acyl-carrier-protein] synthase-3</fullName>
    </submittedName>
</protein>
<dbReference type="PANTHER" id="PTHR34069:SF2">
    <property type="entry name" value="BETA-KETOACYL-[ACYL-CARRIER-PROTEIN] SYNTHASE III"/>
    <property type="match status" value="1"/>
</dbReference>
<dbReference type="GO" id="GO:0006633">
    <property type="term" value="P:fatty acid biosynthetic process"/>
    <property type="evidence" value="ECO:0007669"/>
    <property type="project" value="InterPro"/>
</dbReference>